<evidence type="ECO:0000313" key="6">
    <source>
        <dbReference type="EMBL" id="KAG0709117.1"/>
    </source>
</evidence>
<reference evidence="6" key="1">
    <citation type="submission" date="2020-07" db="EMBL/GenBank/DDBJ databases">
        <title>The High-quality genome of the commercially important snow crab, Chionoecetes opilio.</title>
        <authorList>
            <person name="Jeong J.-H."/>
            <person name="Ryu S."/>
        </authorList>
    </citation>
    <scope>NUCLEOTIDE SEQUENCE</scope>
    <source>
        <strain evidence="6">MADBK_172401_WGS</strain>
        <tissue evidence="6">Digestive gland</tissue>
    </source>
</reference>
<dbReference type="GO" id="GO:0006457">
    <property type="term" value="P:protein folding"/>
    <property type="evidence" value="ECO:0007669"/>
    <property type="project" value="TreeGrafter"/>
</dbReference>
<dbReference type="InterPro" id="IPR011990">
    <property type="entry name" value="TPR-like_helical_dom_sf"/>
</dbReference>
<dbReference type="Pfam" id="PF18972">
    <property type="entry name" value="Wheel"/>
    <property type="match status" value="1"/>
</dbReference>
<dbReference type="Gene3D" id="1.25.40.10">
    <property type="entry name" value="Tetratricopeptide repeat domain"/>
    <property type="match status" value="1"/>
</dbReference>
<evidence type="ECO:0000313" key="7">
    <source>
        <dbReference type="Proteomes" id="UP000770661"/>
    </source>
</evidence>
<keyword evidence="1" id="KW-0677">Repeat</keyword>
<evidence type="ECO:0000259" key="5">
    <source>
        <dbReference type="Pfam" id="PF18972"/>
    </source>
</evidence>
<name>A0A8J4XLF7_CHIOP</name>
<gene>
    <name evidence="6" type="primary">TTC4</name>
    <name evidence="6" type="ORF">GWK47_023915</name>
</gene>
<dbReference type="AlphaFoldDB" id="A0A8J4XLF7"/>
<proteinExistence type="inferred from homology"/>
<dbReference type="GO" id="GO:0051879">
    <property type="term" value="F:Hsp90 protein binding"/>
    <property type="evidence" value="ECO:0007669"/>
    <property type="project" value="InterPro"/>
</dbReference>
<evidence type="ECO:0000256" key="4">
    <source>
        <dbReference type="PROSITE-ProRule" id="PRU00339"/>
    </source>
</evidence>
<dbReference type="OrthoDB" id="420195at2759"/>
<dbReference type="EMBL" id="JACEEZ010024719">
    <property type="protein sequence ID" value="KAG0709117.1"/>
    <property type="molecule type" value="Genomic_DNA"/>
</dbReference>
<dbReference type="GO" id="GO:0005634">
    <property type="term" value="C:nucleus"/>
    <property type="evidence" value="ECO:0007669"/>
    <property type="project" value="TreeGrafter"/>
</dbReference>
<dbReference type="Proteomes" id="UP000770661">
    <property type="component" value="Unassembled WGS sequence"/>
</dbReference>
<dbReference type="GO" id="GO:0005829">
    <property type="term" value="C:cytosol"/>
    <property type="evidence" value="ECO:0007669"/>
    <property type="project" value="TreeGrafter"/>
</dbReference>
<keyword evidence="2 4" id="KW-0802">TPR repeat</keyword>
<dbReference type="InterPro" id="IPR044059">
    <property type="entry name" value="Csn1/TTC4_wheel"/>
</dbReference>
<dbReference type="InterPro" id="IPR019734">
    <property type="entry name" value="TPR_rpt"/>
</dbReference>
<dbReference type="PANTHER" id="PTHR46035">
    <property type="entry name" value="TETRATRICOPEPTIDE REPEAT PROTEIN 4"/>
    <property type="match status" value="1"/>
</dbReference>
<feature type="repeat" description="TPR" evidence="4">
    <location>
        <begin position="146"/>
        <end position="179"/>
    </location>
</feature>
<dbReference type="Pfam" id="PF00515">
    <property type="entry name" value="TPR_1"/>
    <property type="match status" value="1"/>
</dbReference>
<sequence>MTEEWKEKIIAEKLGGKKEWSEEERAALARSLDEELDRRLQKAGGGGGRPKDAWTEENWKEQMSEHPLFSPYLLEEGVVEGEAAINPLSEGLAQIKFDPDHNTPEEVAQSYKEEGNFQFKFKKYRLAIANFSEGLKQQCPDQEVNSQLHNNRAAAHCQLGNYRSAIKDCEKAIELKPEYMKAVVRAVDCATKLKSWDEVFAWCDQGLLLDPADAKLKVSRAKAVKEKKIQGRDNRRKSQEAMKKRDEVQSVLSVIKSRGVRLGASHIKGSSTITLEDLESHHPAAQGSRVHLSHSGELVWPVMLVYPEYQESDFIQEFTESDYFSDHLEVMFGADLPPAPWDAEHKYRLRDLQVFFEDRAKEKLCPVDPSWMLSQALVHPR</sequence>
<evidence type="ECO:0000256" key="3">
    <source>
        <dbReference type="ARBA" id="ARBA00023602"/>
    </source>
</evidence>
<comment type="caution">
    <text evidence="6">The sequence shown here is derived from an EMBL/GenBank/DDBJ whole genome shotgun (WGS) entry which is preliminary data.</text>
</comment>
<evidence type="ECO:0000256" key="1">
    <source>
        <dbReference type="ARBA" id="ARBA00022737"/>
    </source>
</evidence>
<organism evidence="6 7">
    <name type="scientific">Chionoecetes opilio</name>
    <name type="common">Atlantic snow crab</name>
    <name type="synonym">Cancer opilio</name>
    <dbReference type="NCBI Taxonomy" id="41210"/>
    <lineage>
        <taxon>Eukaryota</taxon>
        <taxon>Metazoa</taxon>
        <taxon>Ecdysozoa</taxon>
        <taxon>Arthropoda</taxon>
        <taxon>Crustacea</taxon>
        <taxon>Multicrustacea</taxon>
        <taxon>Malacostraca</taxon>
        <taxon>Eumalacostraca</taxon>
        <taxon>Eucarida</taxon>
        <taxon>Decapoda</taxon>
        <taxon>Pleocyemata</taxon>
        <taxon>Brachyura</taxon>
        <taxon>Eubrachyura</taxon>
        <taxon>Majoidea</taxon>
        <taxon>Majidae</taxon>
        <taxon>Chionoecetes</taxon>
    </lineage>
</organism>
<comment type="similarity">
    <text evidence="3">Belongs to the TTC4 family.</text>
</comment>
<dbReference type="CDD" id="cd21380">
    <property type="entry name" value="CTWD_Cns1"/>
    <property type="match status" value="1"/>
</dbReference>
<protein>
    <submittedName>
        <fullName evidence="6">Tetratricopeptide repeat protein 4</fullName>
    </submittedName>
</protein>
<keyword evidence="7" id="KW-1185">Reference proteome</keyword>
<feature type="domain" description="Cns1/TTC4 wheel" evidence="5">
    <location>
        <begin position="295"/>
        <end position="366"/>
    </location>
</feature>
<evidence type="ECO:0000256" key="2">
    <source>
        <dbReference type="ARBA" id="ARBA00022803"/>
    </source>
</evidence>
<accession>A0A8J4XLF7</accession>
<dbReference type="SMART" id="SM00028">
    <property type="entry name" value="TPR"/>
    <property type="match status" value="2"/>
</dbReference>
<dbReference type="SUPFAM" id="SSF48452">
    <property type="entry name" value="TPR-like"/>
    <property type="match status" value="1"/>
</dbReference>
<dbReference type="PANTHER" id="PTHR46035:SF1">
    <property type="entry name" value="TETRATRICOPEPTIDE REPEAT PROTEIN 4"/>
    <property type="match status" value="1"/>
</dbReference>
<dbReference type="GO" id="GO:0030544">
    <property type="term" value="F:Hsp70 protein binding"/>
    <property type="evidence" value="ECO:0007669"/>
    <property type="project" value="TreeGrafter"/>
</dbReference>
<dbReference type="PROSITE" id="PS50005">
    <property type="entry name" value="TPR"/>
    <property type="match status" value="1"/>
</dbReference>